<evidence type="ECO:0000313" key="2">
    <source>
        <dbReference type="EMBL" id="MDO0823103.1"/>
    </source>
</evidence>
<reference evidence="2" key="1">
    <citation type="submission" date="2022-05" db="EMBL/GenBank/DDBJ databases">
        <title>Expanded diversity of anoxic marine methylotrophy in a Black Sea sulfate reducing microorganism.</title>
        <authorList>
            <person name="Fischer P.Q."/>
            <person name="Stams A.J.M."/>
            <person name="Villanueva L."/>
            <person name="Sousa D.Z."/>
        </authorList>
    </citation>
    <scope>NUCLEOTIDE SEQUENCE</scope>
    <source>
        <strain evidence="2">P130</strain>
    </source>
</reference>
<dbReference type="InterPro" id="IPR050261">
    <property type="entry name" value="FrsA_esterase"/>
</dbReference>
<dbReference type="Gene3D" id="1.20.1440.110">
    <property type="entry name" value="acylaminoacyl peptidase"/>
    <property type="match status" value="1"/>
</dbReference>
<dbReference type="Proteomes" id="UP001176021">
    <property type="component" value="Unassembled WGS sequence"/>
</dbReference>
<organism evidence="2 3">
    <name type="scientific">Desulfosporosinus nitroreducens</name>
    <dbReference type="NCBI Taxonomy" id="2018668"/>
    <lineage>
        <taxon>Bacteria</taxon>
        <taxon>Bacillati</taxon>
        <taxon>Bacillota</taxon>
        <taxon>Clostridia</taxon>
        <taxon>Eubacteriales</taxon>
        <taxon>Desulfitobacteriaceae</taxon>
        <taxon>Desulfosporosinus</taxon>
    </lineage>
</organism>
<dbReference type="EMBL" id="JAMJEV010000007">
    <property type="protein sequence ID" value="MDO0823103.1"/>
    <property type="molecule type" value="Genomic_DNA"/>
</dbReference>
<proteinExistence type="predicted"/>
<dbReference type="Gene3D" id="3.40.50.1820">
    <property type="entry name" value="alpha/beta hydrolase"/>
    <property type="match status" value="1"/>
</dbReference>
<sequence>MIKLSLKEKFAFKFVLCEKIYQRWYGRFLSFGVDYWRLKRVVARIPNWLQWCSEWTKEGDEVFKKAEEAIKEGYKTKAKALFHEATACYHIGQHIFFIDSDQKEESQIKARTSYKRAISLYEEKEKPIRIDIPFNGVKIPGYLRLSNDSNKPLVIFVNGMDNIKEAEGHSQGTIYKQQGFNFFTFDGPGQGELWKDMKFNAKDYHKAVSAIIDWFKTQQQYEIDLGRIALTGFSLGGYLAPMSAAYDKRVKCTVGNSGLVFIGGLAGLKRLNPIWQRGVTYMTGCGTLEDAVNKFDWDIEDSPNLQVPLLFYHAGKDEVMPSPKIHAEKMMNWARGEKTLKYYEDGEHCTQNYLDEVFPEIIDWLKEKFEMP</sequence>
<evidence type="ECO:0000256" key="1">
    <source>
        <dbReference type="ARBA" id="ARBA00022801"/>
    </source>
</evidence>
<dbReference type="GO" id="GO:0016787">
    <property type="term" value="F:hydrolase activity"/>
    <property type="evidence" value="ECO:0007669"/>
    <property type="project" value="UniProtKB-KW"/>
</dbReference>
<dbReference type="InterPro" id="IPR029058">
    <property type="entry name" value="AB_hydrolase_fold"/>
</dbReference>
<keyword evidence="1 2" id="KW-0378">Hydrolase</keyword>
<dbReference type="SUPFAM" id="SSF53474">
    <property type="entry name" value="alpha/beta-Hydrolases"/>
    <property type="match status" value="1"/>
</dbReference>
<accession>A0ABT8QP22</accession>
<dbReference type="Pfam" id="PF06500">
    <property type="entry name" value="FrsA-like"/>
    <property type="match status" value="1"/>
</dbReference>
<dbReference type="PANTHER" id="PTHR22946">
    <property type="entry name" value="DIENELACTONE HYDROLASE DOMAIN-CONTAINING PROTEIN-RELATED"/>
    <property type="match status" value="1"/>
</dbReference>
<keyword evidence="3" id="KW-1185">Reference proteome</keyword>
<dbReference type="RefSeq" id="WP_302048621.1">
    <property type="nucleotide sequence ID" value="NZ_JAMJEV010000007.1"/>
</dbReference>
<protein>
    <submittedName>
        <fullName evidence="2">Dienelactone hydrolase family protein</fullName>
    </submittedName>
</protein>
<comment type="caution">
    <text evidence="2">The sequence shown here is derived from an EMBL/GenBank/DDBJ whole genome shotgun (WGS) entry which is preliminary data.</text>
</comment>
<dbReference type="PANTHER" id="PTHR22946:SF12">
    <property type="entry name" value="CONIDIAL PIGMENT BIOSYNTHESIS PROTEIN AYG1 (AFU_ORTHOLOGUE AFUA_2G17550)"/>
    <property type="match status" value="1"/>
</dbReference>
<gene>
    <name evidence="2" type="ORF">M8H41_09575</name>
</gene>
<name>A0ABT8QP22_9FIRM</name>
<dbReference type="InterPro" id="IPR010520">
    <property type="entry name" value="FrsA-like"/>
</dbReference>
<evidence type="ECO:0000313" key="3">
    <source>
        <dbReference type="Proteomes" id="UP001176021"/>
    </source>
</evidence>